<dbReference type="EMBL" id="HBUE01131769">
    <property type="protein sequence ID" value="CAG6496768.1"/>
    <property type="molecule type" value="Transcribed_RNA"/>
</dbReference>
<reference evidence="2" key="1">
    <citation type="submission" date="2021-05" db="EMBL/GenBank/DDBJ databases">
        <authorList>
            <person name="Alioto T."/>
            <person name="Alioto T."/>
            <person name="Gomez Garrido J."/>
        </authorList>
    </citation>
    <scope>NUCLEOTIDE SEQUENCE</scope>
</reference>
<dbReference type="AlphaFoldDB" id="A0A8D8G7E5"/>
<protein>
    <submittedName>
        <fullName evidence="2">(northern house mosquito) hypothetical protein</fullName>
    </submittedName>
</protein>
<sequence length="121" mass="13661">MDCRRRKRAANRSEPPRRASVHVTPVRRPAMESGFPICSGISRCSARNSNRWSTCTSGCSPTLRLISRRNWPDIATTPIGYDRWCRTRSRSCTVPSARASPSWSRAPTPPCWILTSEPTRT</sequence>
<proteinExistence type="predicted"/>
<accession>A0A8D8G7E5</accession>
<feature type="region of interest" description="Disordered" evidence="1">
    <location>
        <begin position="1"/>
        <end position="23"/>
    </location>
</feature>
<organism evidence="2">
    <name type="scientific">Culex pipiens</name>
    <name type="common">House mosquito</name>
    <dbReference type="NCBI Taxonomy" id="7175"/>
    <lineage>
        <taxon>Eukaryota</taxon>
        <taxon>Metazoa</taxon>
        <taxon>Ecdysozoa</taxon>
        <taxon>Arthropoda</taxon>
        <taxon>Hexapoda</taxon>
        <taxon>Insecta</taxon>
        <taxon>Pterygota</taxon>
        <taxon>Neoptera</taxon>
        <taxon>Endopterygota</taxon>
        <taxon>Diptera</taxon>
        <taxon>Nematocera</taxon>
        <taxon>Culicoidea</taxon>
        <taxon>Culicidae</taxon>
        <taxon>Culicinae</taxon>
        <taxon>Culicini</taxon>
        <taxon>Culex</taxon>
        <taxon>Culex</taxon>
    </lineage>
</organism>
<dbReference type="EMBL" id="HBUE01131772">
    <property type="protein sequence ID" value="CAG6496774.1"/>
    <property type="molecule type" value="Transcribed_RNA"/>
</dbReference>
<feature type="compositionally biased region" description="Basic residues" evidence="1">
    <location>
        <begin position="1"/>
        <end position="10"/>
    </location>
</feature>
<name>A0A8D8G7E5_CULPI</name>
<evidence type="ECO:0000256" key="1">
    <source>
        <dbReference type="SAM" id="MobiDB-lite"/>
    </source>
</evidence>
<evidence type="ECO:0000313" key="2">
    <source>
        <dbReference type="EMBL" id="CAG6496768.1"/>
    </source>
</evidence>
<dbReference type="EMBL" id="HBUE01131770">
    <property type="protein sequence ID" value="CAG6496770.1"/>
    <property type="molecule type" value="Transcribed_RNA"/>
</dbReference>